<proteinExistence type="predicted"/>
<reference evidence="3 4" key="1">
    <citation type="submission" date="2019-08" db="EMBL/GenBank/DDBJ databases">
        <authorList>
            <person name="Dhanesh K."/>
            <person name="Kumar G."/>
            <person name="Sasikala C."/>
            <person name="Venkata Ramana C."/>
        </authorList>
    </citation>
    <scope>NUCLEOTIDE SEQUENCE [LARGE SCALE GENOMIC DNA]</scope>
    <source>
        <strain evidence="3 4">JC645</strain>
    </source>
</reference>
<dbReference type="AlphaFoldDB" id="A0A5M6DB46"/>
<evidence type="ECO:0000256" key="1">
    <source>
        <dbReference type="SAM" id="MobiDB-lite"/>
    </source>
</evidence>
<dbReference type="EMBL" id="VWOX01000005">
    <property type="protein sequence ID" value="KAA5543620.1"/>
    <property type="molecule type" value="Genomic_DNA"/>
</dbReference>
<sequence>MKTSFRPHVRHLMTAESRTTMRLLRRALVALAASGILTSATAVRAETGPPTQQDSQPSASDRPMSLATLFQIDDEIGIAEKNQAGGKDESDSTGQKATERDAIDVLTDPPMVGNEDLNVEEKTLENTSLFSGRQTKYVDGQFSLPPIEALTTNTDDIGDGKLPAGFREGEQAPVMSLPESGMDRDVAWQWHLRPWAASNMFTHPLYFEDRMLERHGHQRFPHLQPAISGGRFLASTFMLPYLSTINPPCECQYTLGYFRTGNCVPAFKQRPPYKRSAAAAQAAAVVGAVAALP</sequence>
<feature type="signal peptide" evidence="2">
    <location>
        <begin position="1"/>
        <end position="45"/>
    </location>
</feature>
<comment type="caution">
    <text evidence="3">The sequence shown here is derived from an EMBL/GenBank/DDBJ whole genome shotgun (WGS) entry which is preliminary data.</text>
</comment>
<dbReference type="RefSeq" id="WP_150076371.1">
    <property type="nucleotide sequence ID" value="NZ_VWOX01000005.1"/>
</dbReference>
<keyword evidence="2" id="KW-0732">Signal</keyword>
<dbReference type="Proteomes" id="UP000324479">
    <property type="component" value="Unassembled WGS sequence"/>
</dbReference>
<gene>
    <name evidence="3" type="ORF">FYK55_10440</name>
</gene>
<feature type="region of interest" description="Disordered" evidence="1">
    <location>
        <begin position="81"/>
        <end position="101"/>
    </location>
</feature>
<accession>A0A5M6DB46</accession>
<evidence type="ECO:0000313" key="4">
    <source>
        <dbReference type="Proteomes" id="UP000324479"/>
    </source>
</evidence>
<protein>
    <submittedName>
        <fullName evidence="3">Uncharacterized protein</fullName>
    </submittedName>
</protein>
<evidence type="ECO:0000256" key="2">
    <source>
        <dbReference type="SAM" id="SignalP"/>
    </source>
</evidence>
<feature type="compositionally biased region" description="Polar residues" evidence="1">
    <location>
        <begin position="49"/>
        <end position="59"/>
    </location>
</feature>
<keyword evidence="4" id="KW-1185">Reference proteome</keyword>
<name>A0A5M6DB46_9BACT</name>
<feature type="chain" id="PRO_5024273717" evidence="2">
    <location>
        <begin position="46"/>
        <end position="293"/>
    </location>
</feature>
<organism evidence="3 4">
    <name type="scientific">Roseiconus nitratireducens</name>
    <dbReference type="NCBI Taxonomy" id="2605748"/>
    <lineage>
        <taxon>Bacteria</taxon>
        <taxon>Pseudomonadati</taxon>
        <taxon>Planctomycetota</taxon>
        <taxon>Planctomycetia</taxon>
        <taxon>Pirellulales</taxon>
        <taxon>Pirellulaceae</taxon>
        <taxon>Roseiconus</taxon>
    </lineage>
</organism>
<feature type="region of interest" description="Disordered" evidence="1">
    <location>
        <begin position="42"/>
        <end position="62"/>
    </location>
</feature>
<evidence type="ECO:0000313" key="3">
    <source>
        <dbReference type="EMBL" id="KAA5543620.1"/>
    </source>
</evidence>